<dbReference type="AlphaFoldDB" id="A0A7G7GA70"/>
<name>A0A7G7GA70_9BACT</name>
<comment type="catalytic activity">
    <reaction evidence="1">
        <text>ATP + protein L-histidine = ADP + protein N-phospho-L-histidine.</text>
        <dbReference type="EC" id="2.7.13.3"/>
    </reaction>
</comment>
<dbReference type="InterPro" id="IPR005467">
    <property type="entry name" value="His_kinase_dom"/>
</dbReference>
<dbReference type="InterPro" id="IPR003594">
    <property type="entry name" value="HATPase_dom"/>
</dbReference>
<dbReference type="SUPFAM" id="SSF55874">
    <property type="entry name" value="ATPase domain of HSP90 chaperone/DNA topoisomerase II/histidine kinase"/>
    <property type="match status" value="1"/>
</dbReference>
<keyword evidence="8 11" id="KW-1133">Transmembrane helix</keyword>
<dbReference type="EC" id="2.7.13.3" evidence="3"/>
<keyword evidence="7" id="KW-0418">Kinase</keyword>
<keyword evidence="6 11" id="KW-0812">Transmembrane</keyword>
<organism evidence="14 15">
    <name type="scientific">Adhaeribacter swui</name>
    <dbReference type="NCBI Taxonomy" id="2086471"/>
    <lineage>
        <taxon>Bacteria</taxon>
        <taxon>Pseudomonadati</taxon>
        <taxon>Bacteroidota</taxon>
        <taxon>Cytophagia</taxon>
        <taxon>Cytophagales</taxon>
        <taxon>Hymenobacteraceae</taxon>
        <taxon>Adhaeribacter</taxon>
    </lineage>
</organism>
<dbReference type="SMART" id="SM00387">
    <property type="entry name" value="HATPase_c"/>
    <property type="match status" value="1"/>
</dbReference>
<evidence type="ECO:0000256" key="10">
    <source>
        <dbReference type="ARBA" id="ARBA00023136"/>
    </source>
</evidence>
<dbReference type="CDD" id="cd00082">
    <property type="entry name" value="HisKA"/>
    <property type="match status" value="1"/>
</dbReference>
<dbReference type="EMBL" id="CP055156">
    <property type="protein sequence ID" value="QNF34054.1"/>
    <property type="molecule type" value="Genomic_DNA"/>
</dbReference>
<keyword evidence="10 11" id="KW-0472">Membrane</keyword>
<dbReference type="Pfam" id="PF00512">
    <property type="entry name" value="HisKA"/>
    <property type="match status" value="1"/>
</dbReference>
<evidence type="ECO:0000256" key="1">
    <source>
        <dbReference type="ARBA" id="ARBA00000085"/>
    </source>
</evidence>
<evidence type="ECO:0000313" key="15">
    <source>
        <dbReference type="Proteomes" id="UP000515237"/>
    </source>
</evidence>
<protein>
    <recommendedName>
        <fullName evidence="3">histidine kinase</fullName>
        <ecNumber evidence="3">2.7.13.3</ecNumber>
    </recommendedName>
</protein>
<keyword evidence="4" id="KW-0597">Phosphoprotein</keyword>
<dbReference type="PROSITE" id="PS50109">
    <property type="entry name" value="HIS_KIN"/>
    <property type="match status" value="1"/>
</dbReference>
<dbReference type="InterPro" id="IPR003660">
    <property type="entry name" value="HAMP_dom"/>
</dbReference>
<evidence type="ECO:0000259" key="12">
    <source>
        <dbReference type="PROSITE" id="PS50109"/>
    </source>
</evidence>
<evidence type="ECO:0000256" key="6">
    <source>
        <dbReference type="ARBA" id="ARBA00022692"/>
    </source>
</evidence>
<feature type="transmembrane region" description="Helical" evidence="11">
    <location>
        <begin position="157"/>
        <end position="177"/>
    </location>
</feature>
<accession>A0A7G7GA70</accession>
<keyword evidence="15" id="KW-1185">Reference proteome</keyword>
<dbReference type="InterPro" id="IPR036890">
    <property type="entry name" value="HATPase_C_sf"/>
</dbReference>
<dbReference type="InterPro" id="IPR003661">
    <property type="entry name" value="HisK_dim/P_dom"/>
</dbReference>
<evidence type="ECO:0000256" key="2">
    <source>
        <dbReference type="ARBA" id="ARBA00004370"/>
    </source>
</evidence>
<dbReference type="SMART" id="SM00388">
    <property type="entry name" value="HisKA"/>
    <property type="match status" value="1"/>
</dbReference>
<dbReference type="PANTHER" id="PTHR45436:SF5">
    <property type="entry name" value="SENSOR HISTIDINE KINASE TRCS"/>
    <property type="match status" value="1"/>
</dbReference>
<evidence type="ECO:0000256" key="11">
    <source>
        <dbReference type="SAM" id="Phobius"/>
    </source>
</evidence>
<dbReference type="PANTHER" id="PTHR45436">
    <property type="entry name" value="SENSOR HISTIDINE KINASE YKOH"/>
    <property type="match status" value="1"/>
</dbReference>
<dbReference type="KEGG" id="aswu:HUW51_15475"/>
<dbReference type="Gene3D" id="1.10.287.130">
    <property type="match status" value="1"/>
</dbReference>
<dbReference type="InterPro" id="IPR050428">
    <property type="entry name" value="TCS_sensor_his_kinase"/>
</dbReference>
<evidence type="ECO:0000256" key="9">
    <source>
        <dbReference type="ARBA" id="ARBA00023012"/>
    </source>
</evidence>
<sequence>MTIRTKLTLQFAGIFSFILILFSLFIYVFVALYQENDFRQNLKNRANIVAHVYLDANRVSQETYRRILRQYNQTLPHEIVYVFDQHGRLVFQEGEDTLPVNTELLAELRQGKEVVQLVNGRHLVGIQYRDNKNQELYLVIASSIDVNSRQQLLELRLILLMGCLVANVIVLAAGWLFSKQALRPITKVVREVENISASDLHLRLTDANGKDELSHLALTFNKMLDRLEQAFEMQKTFLSNASHELRTPLTAMIGELEVALMKPRANEEYQRVLWATLKEAQLLTQLSNGLLQIAQASFEISKIMLNKVRFDEIIYTATEEIQKRHPNANIEINFENLPEDESKLFCYANEPLLLIAVINVLENACKFSPKQGLISAIINVTDRELQLKVKDRGVGIKEEDMKHVFVPFFRADNVRDISGHGIGLPLSEKIIKVHQGYIQINSALNVGTEVLISLPTIF</sequence>
<dbReference type="GO" id="GO:0000155">
    <property type="term" value="F:phosphorelay sensor kinase activity"/>
    <property type="evidence" value="ECO:0007669"/>
    <property type="project" value="InterPro"/>
</dbReference>
<dbReference type="Gene3D" id="3.30.565.10">
    <property type="entry name" value="Histidine kinase-like ATPase, C-terminal domain"/>
    <property type="match status" value="1"/>
</dbReference>
<proteinExistence type="predicted"/>
<keyword evidence="9" id="KW-0902">Two-component regulatory system</keyword>
<evidence type="ECO:0000256" key="5">
    <source>
        <dbReference type="ARBA" id="ARBA00022679"/>
    </source>
</evidence>
<evidence type="ECO:0000259" key="13">
    <source>
        <dbReference type="PROSITE" id="PS50885"/>
    </source>
</evidence>
<dbReference type="PROSITE" id="PS50885">
    <property type="entry name" value="HAMP"/>
    <property type="match status" value="1"/>
</dbReference>
<feature type="domain" description="Histidine kinase" evidence="12">
    <location>
        <begin position="240"/>
        <end position="458"/>
    </location>
</feature>
<dbReference type="SUPFAM" id="SSF47384">
    <property type="entry name" value="Homodimeric domain of signal transducing histidine kinase"/>
    <property type="match status" value="1"/>
</dbReference>
<evidence type="ECO:0000313" key="14">
    <source>
        <dbReference type="EMBL" id="QNF34054.1"/>
    </source>
</evidence>
<dbReference type="CDD" id="cd06225">
    <property type="entry name" value="HAMP"/>
    <property type="match status" value="1"/>
</dbReference>
<dbReference type="SUPFAM" id="SSF158472">
    <property type="entry name" value="HAMP domain-like"/>
    <property type="match status" value="1"/>
</dbReference>
<dbReference type="InterPro" id="IPR004358">
    <property type="entry name" value="Sig_transdc_His_kin-like_C"/>
</dbReference>
<feature type="transmembrane region" description="Helical" evidence="11">
    <location>
        <begin position="12"/>
        <end position="33"/>
    </location>
</feature>
<evidence type="ECO:0000256" key="4">
    <source>
        <dbReference type="ARBA" id="ARBA00022553"/>
    </source>
</evidence>
<dbReference type="Gene3D" id="6.10.340.10">
    <property type="match status" value="1"/>
</dbReference>
<keyword evidence="5" id="KW-0808">Transferase</keyword>
<reference evidence="14 15" key="1">
    <citation type="journal article" date="2018" name="Int. J. Syst. Evol. Microbiol.">
        <title>Adhaeribacter swui sp. nov., isolated from wet mud.</title>
        <authorList>
            <person name="Kim D.U."/>
            <person name="Kim K.W."/>
            <person name="Kang M.S."/>
            <person name="Kim J.Y."/>
            <person name="Jang J.H."/>
            <person name="Kim M.K."/>
        </authorList>
    </citation>
    <scope>NUCLEOTIDE SEQUENCE [LARGE SCALE GENOMIC DNA]</scope>
    <source>
        <strain evidence="14 15">KCTC 52873</strain>
    </source>
</reference>
<dbReference type="GO" id="GO:0005886">
    <property type="term" value="C:plasma membrane"/>
    <property type="evidence" value="ECO:0007669"/>
    <property type="project" value="TreeGrafter"/>
</dbReference>
<dbReference type="RefSeq" id="WP_185270537.1">
    <property type="nucleotide sequence ID" value="NZ_CP055156.1"/>
</dbReference>
<feature type="domain" description="HAMP" evidence="13">
    <location>
        <begin position="179"/>
        <end position="232"/>
    </location>
</feature>
<dbReference type="InterPro" id="IPR036097">
    <property type="entry name" value="HisK_dim/P_sf"/>
</dbReference>
<dbReference type="Pfam" id="PF00672">
    <property type="entry name" value="HAMP"/>
    <property type="match status" value="1"/>
</dbReference>
<evidence type="ECO:0000256" key="7">
    <source>
        <dbReference type="ARBA" id="ARBA00022777"/>
    </source>
</evidence>
<dbReference type="Pfam" id="PF02518">
    <property type="entry name" value="HATPase_c"/>
    <property type="match status" value="1"/>
</dbReference>
<evidence type="ECO:0000256" key="3">
    <source>
        <dbReference type="ARBA" id="ARBA00012438"/>
    </source>
</evidence>
<dbReference type="PRINTS" id="PR00344">
    <property type="entry name" value="BCTRLSENSOR"/>
</dbReference>
<dbReference type="SMART" id="SM00304">
    <property type="entry name" value="HAMP"/>
    <property type="match status" value="1"/>
</dbReference>
<evidence type="ECO:0000256" key="8">
    <source>
        <dbReference type="ARBA" id="ARBA00022989"/>
    </source>
</evidence>
<comment type="subcellular location">
    <subcellularLocation>
        <location evidence="2">Membrane</location>
    </subcellularLocation>
</comment>
<dbReference type="Proteomes" id="UP000515237">
    <property type="component" value="Chromosome"/>
</dbReference>
<gene>
    <name evidence="14" type="ORF">HUW51_15475</name>
</gene>